<feature type="compositionally biased region" description="Low complexity" evidence="4">
    <location>
        <begin position="30"/>
        <end position="54"/>
    </location>
</feature>
<feature type="region of interest" description="Disordered" evidence="4">
    <location>
        <begin position="28"/>
        <end position="60"/>
    </location>
</feature>
<evidence type="ECO:0000256" key="3">
    <source>
        <dbReference type="ARBA" id="ARBA00022729"/>
    </source>
</evidence>
<comment type="subcellular location">
    <subcellularLocation>
        <location evidence="1">Cell membrane</location>
        <topology evidence="1">Lipid-anchor</topology>
    </subcellularLocation>
</comment>
<dbReference type="PROSITE" id="PS51257">
    <property type="entry name" value="PROKAR_LIPOPROTEIN"/>
    <property type="match status" value="1"/>
</dbReference>
<proteinExistence type="inferred from homology"/>
<sequence length="544" mass="59018">MKNRKLLVLISTIVAVLLLAGCTNSANPKGGASASPSASPSASSGGAEASPSGEAAGGGTITIAYSQGAGQTMDPHEAGDLTSASYAFALYDQLVTSGTEEKDGKTVGRTDQIAPSLAEKWTVSDDGKTYTFTLRDGVKFQSGNPVNADAVVYSFERVQTKGEGGSLYQLSNIQSVTKVDDRTVEFKLSAPNHLLLKYLATFTFSIVDPSVAKGQPDDYLTQHSAGSGAFTLEKWDPASEAVFVANKNYWKGAPKADKVIVKYVKEASNRELLLEKGDVDVALDIPPKDVESLSKKEHLTISSESTNRIVYLGMNANFKPFDQLKVRQAINYAVDQSKLIQDVMYGQAAPMTSSISSKSPAHTSEGYEFKYDLDKAKQLLKEAGYEKGLTFDLTVNSSTQDYEDIAVLLKADLEKIGVTVNINKVAPAQYRELINNKKAAAFLGKYTSLVNDPSYHYGFLLDSKGASNYAAYTSKAVDDLLAAANVEPDDAKRTELYKQVQKQVTADAPWAYLYESNLIAGFRDDVKGYIFYPDEIIRFVTLYK</sequence>
<reference evidence="7 8" key="1">
    <citation type="submission" date="2020-08" db="EMBL/GenBank/DDBJ databases">
        <title>Cohnella phylogeny.</title>
        <authorList>
            <person name="Dunlap C."/>
        </authorList>
    </citation>
    <scope>NUCLEOTIDE SEQUENCE [LARGE SCALE GENOMIC DNA]</scope>
    <source>
        <strain evidence="7 8">DSM 25239</strain>
    </source>
</reference>
<dbReference type="InterPro" id="IPR030678">
    <property type="entry name" value="Peptide/Ni-bd"/>
</dbReference>
<dbReference type="GO" id="GO:0043190">
    <property type="term" value="C:ATP-binding cassette (ABC) transporter complex"/>
    <property type="evidence" value="ECO:0007669"/>
    <property type="project" value="InterPro"/>
</dbReference>
<dbReference type="SUPFAM" id="SSF53850">
    <property type="entry name" value="Periplasmic binding protein-like II"/>
    <property type="match status" value="1"/>
</dbReference>
<feature type="signal peptide" evidence="5">
    <location>
        <begin position="1"/>
        <end position="26"/>
    </location>
</feature>
<keyword evidence="8" id="KW-1185">Reference proteome</keyword>
<dbReference type="PANTHER" id="PTHR30290">
    <property type="entry name" value="PERIPLASMIC BINDING COMPONENT OF ABC TRANSPORTER"/>
    <property type="match status" value="1"/>
</dbReference>
<dbReference type="InterPro" id="IPR000914">
    <property type="entry name" value="SBP_5_dom"/>
</dbReference>
<evidence type="ECO:0000313" key="8">
    <source>
        <dbReference type="Proteomes" id="UP000553776"/>
    </source>
</evidence>
<dbReference type="Gene3D" id="3.90.76.10">
    <property type="entry name" value="Dipeptide-binding Protein, Domain 1"/>
    <property type="match status" value="1"/>
</dbReference>
<dbReference type="AlphaFoldDB" id="A0A841TYD6"/>
<protein>
    <submittedName>
        <fullName evidence="7">ABC transporter substrate-binding protein</fullName>
    </submittedName>
</protein>
<evidence type="ECO:0000256" key="2">
    <source>
        <dbReference type="ARBA" id="ARBA00005695"/>
    </source>
</evidence>
<accession>A0A841TYD6</accession>
<evidence type="ECO:0000256" key="4">
    <source>
        <dbReference type="SAM" id="MobiDB-lite"/>
    </source>
</evidence>
<dbReference type="GO" id="GO:0042597">
    <property type="term" value="C:periplasmic space"/>
    <property type="evidence" value="ECO:0007669"/>
    <property type="project" value="UniProtKB-ARBA"/>
</dbReference>
<evidence type="ECO:0000259" key="6">
    <source>
        <dbReference type="Pfam" id="PF00496"/>
    </source>
</evidence>
<keyword evidence="3 5" id="KW-0732">Signal</keyword>
<dbReference type="Gene3D" id="3.10.105.10">
    <property type="entry name" value="Dipeptide-binding Protein, Domain 3"/>
    <property type="match status" value="1"/>
</dbReference>
<dbReference type="PIRSF" id="PIRSF002741">
    <property type="entry name" value="MppA"/>
    <property type="match status" value="1"/>
</dbReference>
<evidence type="ECO:0000256" key="5">
    <source>
        <dbReference type="SAM" id="SignalP"/>
    </source>
</evidence>
<organism evidence="7 8">
    <name type="scientific">Cohnella xylanilytica</name>
    <dbReference type="NCBI Taxonomy" id="557555"/>
    <lineage>
        <taxon>Bacteria</taxon>
        <taxon>Bacillati</taxon>
        <taxon>Bacillota</taxon>
        <taxon>Bacilli</taxon>
        <taxon>Bacillales</taxon>
        <taxon>Paenibacillaceae</taxon>
        <taxon>Cohnella</taxon>
    </lineage>
</organism>
<dbReference type="PROSITE" id="PS01040">
    <property type="entry name" value="SBP_BACTERIAL_5"/>
    <property type="match status" value="1"/>
</dbReference>
<dbReference type="Pfam" id="PF00496">
    <property type="entry name" value="SBP_bac_5"/>
    <property type="match status" value="1"/>
</dbReference>
<dbReference type="GO" id="GO:0015833">
    <property type="term" value="P:peptide transport"/>
    <property type="evidence" value="ECO:0007669"/>
    <property type="project" value="TreeGrafter"/>
</dbReference>
<dbReference type="Gene3D" id="3.40.190.10">
    <property type="entry name" value="Periplasmic binding protein-like II"/>
    <property type="match status" value="1"/>
</dbReference>
<dbReference type="RefSeq" id="WP_185137550.1">
    <property type="nucleotide sequence ID" value="NZ_JACJVR010000075.1"/>
</dbReference>
<dbReference type="CDD" id="cd08512">
    <property type="entry name" value="PBP2_NikA_DppA_OppA_like_7"/>
    <property type="match status" value="1"/>
</dbReference>
<gene>
    <name evidence="7" type="ORF">H7B90_19420</name>
</gene>
<dbReference type="InterPro" id="IPR039424">
    <property type="entry name" value="SBP_5"/>
</dbReference>
<evidence type="ECO:0000313" key="7">
    <source>
        <dbReference type="EMBL" id="MBB6693567.1"/>
    </source>
</evidence>
<name>A0A841TYD6_9BACL</name>
<comment type="similarity">
    <text evidence="2">Belongs to the bacterial solute-binding protein 5 family.</text>
</comment>
<evidence type="ECO:0000256" key="1">
    <source>
        <dbReference type="ARBA" id="ARBA00004193"/>
    </source>
</evidence>
<dbReference type="Proteomes" id="UP000553776">
    <property type="component" value="Unassembled WGS sequence"/>
</dbReference>
<dbReference type="GO" id="GO:1904680">
    <property type="term" value="F:peptide transmembrane transporter activity"/>
    <property type="evidence" value="ECO:0007669"/>
    <property type="project" value="TreeGrafter"/>
</dbReference>
<comment type="caution">
    <text evidence="7">The sequence shown here is derived from an EMBL/GenBank/DDBJ whole genome shotgun (WGS) entry which is preliminary data.</text>
</comment>
<dbReference type="InterPro" id="IPR023765">
    <property type="entry name" value="SBP_5_CS"/>
</dbReference>
<feature type="domain" description="Solute-binding protein family 5" evidence="6">
    <location>
        <begin position="113"/>
        <end position="467"/>
    </location>
</feature>
<dbReference type="EMBL" id="JACJVR010000075">
    <property type="protein sequence ID" value="MBB6693567.1"/>
    <property type="molecule type" value="Genomic_DNA"/>
</dbReference>
<feature type="chain" id="PRO_5032960043" evidence="5">
    <location>
        <begin position="27"/>
        <end position="544"/>
    </location>
</feature>